<dbReference type="RefSeq" id="WP_147669303.1">
    <property type="nucleotide sequence ID" value="NZ_CP120678.1"/>
</dbReference>
<dbReference type="PANTHER" id="PTHR33121">
    <property type="entry name" value="CYCLIC DI-GMP PHOSPHODIESTERASE PDEF"/>
    <property type="match status" value="1"/>
</dbReference>
<evidence type="ECO:0000313" key="3">
    <source>
        <dbReference type="EMBL" id="WIW70791.1"/>
    </source>
</evidence>
<dbReference type="SMART" id="SM00267">
    <property type="entry name" value="GGDEF"/>
    <property type="match status" value="1"/>
</dbReference>
<evidence type="ECO:0000313" key="4">
    <source>
        <dbReference type="Proteomes" id="UP001243623"/>
    </source>
</evidence>
<dbReference type="PANTHER" id="PTHR33121:SF70">
    <property type="entry name" value="SIGNALING PROTEIN YKOW"/>
    <property type="match status" value="1"/>
</dbReference>
<keyword evidence="4" id="KW-1185">Reference proteome</keyword>
<dbReference type="Gene3D" id="3.30.70.270">
    <property type="match status" value="1"/>
</dbReference>
<dbReference type="Proteomes" id="UP001243623">
    <property type="component" value="Chromosome"/>
</dbReference>
<sequence length="560" mass="64543">MVKTMDWELPLINSLKNISMYIINKGTYEILYVSDNLKQFFYDRGNGCTCYSFAGYEKICKNCPVLKETDEPIIDSVIHSEILHTDLNMTVVSILWRGVTPAYALIFSKITPFGAENGQIKFFDTYDRLTGIYNKEAFYKATRKLLFNNLTGDYFIILLNINNFKVINDLYGIEAGDELLRFIANKFAEIVKKTSDLPFSGTYGRIGSDVFAMCLIDEENKIDKVAHLIKESLDSYPLAIKISPSCGVFKIEDKDLPIEIMCDRADLALQSVKNKFIQLYAVYNDNMRNIILEEQEILNDMHTAIEENQFTIFLQPKYNMLLDSIVGAEALVRWNHPTKGMIPPYKFIPLFERNGFILKMDEYVWELACKTLRRWIDEGKTPLPISVNISRMHFYNPNLCNIFINLAEKYQIPPKLLELELTESAYTENPQQLYAVMEHLRSYGFVFSMDDFGSGYSSLNMLKDVAIDVLKIDLNFLRNSNQSERGQKILQATIRMAQSLDLPVIAEGVETREHVDFLLRSGCMFAQGYCFSKPVPIEEYEQKVSESQIKSRKAKKQEHL</sequence>
<feature type="domain" description="EAL" evidence="1">
    <location>
        <begin position="294"/>
        <end position="548"/>
    </location>
</feature>
<dbReference type="InterPro" id="IPR035919">
    <property type="entry name" value="EAL_sf"/>
</dbReference>
<dbReference type="Pfam" id="PF00990">
    <property type="entry name" value="GGDEF"/>
    <property type="match status" value="1"/>
</dbReference>
<dbReference type="Gene3D" id="3.20.20.450">
    <property type="entry name" value="EAL domain"/>
    <property type="match status" value="1"/>
</dbReference>
<dbReference type="InterPro" id="IPR000160">
    <property type="entry name" value="GGDEF_dom"/>
</dbReference>
<dbReference type="PROSITE" id="PS50883">
    <property type="entry name" value="EAL"/>
    <property type="match status" value="1"/>
</dbReference>
<dbReference type="PROSITE" id="PS50887">
    <property type="entry name" value="GGDEF"/>
    <property type="match status" value="1"/>
</dbReference>
<proteinExistence type="predicted"/>
<dbReference type="InterPro" id="IPR001633">
    <property type="entry name" value="EAL_dom"/>
</dbReference>
<gene>
    <name evidence="3" type="ORF">P3F81_00210</name>
</gene>
<dbReference type="InterPro" id="IPR029787">
    <property type="entry name" value="Nucleotide_cyclase"/>
</dbReference>
<dbReference type="AlphaFoldDB" id="A0A9Y2AJ63"/>
<dbReference type="SUPFAM" id="SSF141868">
    <property type="entry name" value="EAL domain-like"/>
    <property type="match status" value="1"/>
</dbReference>
<dbReference type="NCBIfam" id="TIGR00254">
    <property type="entry name" value="GGDEF"/>
    <property type="match status" value="1"/>
</dbReference>
<dbReference type="InterPro" id="IPR043128">
    <property type="entry name" value="Rev_trsase/Diguanyl_cyclase"/>
</dbReference>
<dbReference type="GO" id="GO:0071111">
    <property type="term" value="F:cyclic-guanylate-specific phosphodiesterase activity"/>
    <property type="evidence" value="ECO:0007669"/>
    <property type="project" value="InterPro"/>
</dbReference>
<dbReference type="CDD" id="cd01949">
    <property type="entry name" value="GGDEF"/>
    <property type="match status" value="1"/>
</dbReference>
<dbReference type="EMBL" id="CP120678">
    <property type="protein sequence ID" value="WIW70791.1"/>
    <property type="molecule type" value="Genomic_DNA"/>
</dbReference>
<dbReference type="InterPro" id="IPR050706">
    <property type="entry name" value="Cyclic-di-GMP_PDE-like"/>
</dbReference>
<dbReference type="SMART" id="SM00052">
    <property type="entry name" value="EAL"/>
    <property type="match status" value="1"/>
</dbReference>
<dbReference type="KEGG" id="sgbi:P3F81_00210"/>
<protein>
    <submittedName>
        <fullName evidence="3">Bifunctional diguanylate cyclase/phosphodiesterase</fullName>
    </submittedName>
</protein>
<evidence type="ECO:0000259" key="1">
    <source>
        <dbReference type="PROSITE" id="PS50883"/>
    </source>
</evidence>
<dbReference type="SUPFAM" id="SSF55073">
    <property type="entry name" value="Nucleotide cyclase"/>
    <property type="match status" value="1"/>
</dbReference>
<evidence type="ECO:0000259" key="2">
    <source>
        <dbReference type="PROSITE" id="PS50887"/>
    </source>
</evidence>
<name>A0A9Y2AJ63_9FIRM</name>
<accession>A0A9Y2AJ63</accession>
<reference evidence="3" key="1">
    <citation type="submission" date="2023-03" db="EMBL/GenBank/DDBJ databases">
        <title>Selenobaculum gbiensis gen. nov. sp. nov., a new bacterium isolated from the gut microbiota of IBD patient.</title>
        <authorList>
            <person name="Yeo S."/>
            <person name="Park H."/>
            <person name="Huh C.S."/>
        </authorList>
    </citation>
    <scope>NUCLEOTIDE SEQUENCE</scope>
    <source>
        <strain evidence="3">ICN-92133</strain>
    </source>
</reference>
<dbReference type="Pfam" id="PF00563">
    <property type="entry name" value="EAL"/>
    <property type="match status" value="1"/>
</dbReference>
<feature type="domain" description="GGDEF" evidence="2">
    <location>
        <begin position="152"/>
        <end position="285"/>
    </location>
</feature>
<organism evidence="3 4">
    <name type="scientific">Selenobaculum gibii</name>
    <dbReference type="NCBI Taxonomy" id="3054208"/>
    <lineage>
        <taxon>Bacteria</taxon>
        <taxon>Bacillati</taxon>
        <taxon>Bacillota</taxon>
        <taxon>Negativicutes</taxon>
        <taxon>Selenomonadales</taxon>
        <taxon>Selenomonadaceae</taxon>
        <taxon>Selenobaculum</taxon>
    </lineage>
</organism>
<dbReference type="CDD" id="cd01948">
    <property type="entry name" value="EAL"/>
    <property type="match status" value="1"/>
</dbReference>